<dbReference type="InterPro" id="IPR036102">
    <property type="entry name" value="OsmC/Ohrsf"/>
</dbReference>
<proteinExistence type="inferred from homology"/>
<dbReference type="Pfam" id="PF02566">
    <property type="entry name" value="OsmC"/>
    <property type="match status" value="1"/>
</dbReference>
<evidence type="ECO:0000313" key="2">
    <source>
        <dbReference type="EMBL" id="MFC0567102.1"/>
    </source>
</evidence>
<dbReference type="InterPro" id="IPR015946">
    <property type="entry name" value="KH_dom-like_a/b"/>
</dbReference>
<protein>
    <submittedName>
        <fullName evidence="2">OsmC family protein</fullName>
    </submittedName>
</protein>
<name>A0ABV6P259_9ACTN</name>
<dbReference type="EMBL" id="JBHLUE010000019">
    <property type="protein sequence ID" value="MFC0567102.1"/>
    <property type="molecule type" value="Genomic_DNA"/>
</dbReference>
<evidence type="ECO:0000256" key="1">
    <source>
        <dbReference type="ARBA" id="ARBA00007378"/>
    </source>
</evidence>
<sequence length="146" mass="15345">MAESGFWVPEVAAATAAGGHVRTDDGELSSALASPLAPHCHGLTPEQLLAAAFASCLHHAAVEAASGVTDEAHTVQVRAEARLGRDPDGRYRAEVRASIGSAGLSREQLADLVENADRLWPFSSTDGSRHVLTVTAADHRARQTTR</sequence>
<dbReference type="PANTHER" id="PTHR33797:SF2">
    <property type="entry name" value="ORGANIC HYDROPEROXIDE RESISTANCE PROTEIN-LIKE"/>
    <property type="match status" value="1"/>
</dbReference>
<reference evidence="2 3" key="1">
    <citation type="submission" date="2024-09" db="EMBL/GenBank/DDBJ databases">
        <authorList>
            <person name="Sun Q."/>
            <person name="Mori K."/>
        </authorList>
    </citation>
    <scope>NUCLEOTIDE SEQUENCE [LARGE SCALE GENOMIC DNA]</scope>
    <source>
        <strain evidence="2 3">TBRC 2205</strain>
    </source>
</reference>
<dbReference type="InterPro" id="IPR019953">
    <property type="entry name" value="OHR"/>
</dbReference>
<evidence type="ECO:0000313" key="3">
    <source>
        <dbReference type="Proteomes" id="UP001589894"/>
    </source>
</evidence>
<dbReference type="RefSeq" id="WP_377342319.1">
    <property type="nucleotide sequence ID" value="NZ_JBHLUE010000019.1"/>
</dbReference>
<gene>
    <name evidence="2" type="ORF">ACFFHU_23550</name>
</gene>
<keyword evidence="3" id="KW-1185">Reference proteome</keyword>
<accession>A0ABV6P259</accession>
<comment type="caution">
    <text evidence="2">The sequence shown here is derived from an EMBL/GenBank/DDBJ whole genome shotgun (WGS) entry which is preliminary data.</text>
</comment>
<dbReference type="SUPFAM" id="SSF82784">
    <property type="entry name" value="OsmC-like"/>
    <property type="match status" value="1"/>
</dbReference>
<dbReference type="PANTHER" id="PTHR33797">
    <property type="entry name" value="ORGANIC HYDROPEROXIDE RESISTANCE PROTEIN-LIKE"/>
    <property type="match status" value="1"/>
</dbReference>
<comment type="similarity">
    <text evidence="1">Belongs to the OsmC/Ohr family.</text>
</comment>
<dbReference type="InterPro" id="IPR003718">
    <property type="entry name" value="OsmC/Ohr_fam"/>
</dbReference>
<dbReference type="Gene3D" id="3.30.300.20">
    <property type="match status" value="1"/>
</dbReference>
<organism evidence="2 3">
    <name type="scientific">Plantactinospora siamensis</name>
    <dbReference type="NCBI Taxonomy" id="555372"/>
    <lineage>
        <taxon>Bacteria</taxon>
        <taxon>Bacillati</taxon>
        <taxon>Actinomycetota</taxon>
        <taxon>Actinomycetes</taxon>
        <taxon>Micromonosporales</taxon>
        <taxon>Micromonosporaceae</taxon>
        <taxon>Plantactinospora</taxon>
    </lineage>
</organism>
<dbReference type="Proteomes" id="UP001589894">
    <property type="component" value="Unassembled WGS sequence"/>
</dbReference>